<feature type="transmembrane region" description="Helical" evidence="8">
    <location>
        <begin position="214"/>
        <end position="239"/>
    </location>
</feature>
<dbReference type="InterPro" id="IPR035906">
    <property type="entry name" value="MetI-like_sf"/>
</dbReference>
<feature type="transmembrane region" description="Helical" evidence="8">
    <location>
        <begin position="163"/>
        <end position="186"/>
    </location>
</feature>
<dbReference type="EMBL" id="JBBLZC010000006">
    <property type="protein sequence ID" value="MEK0083177.1"/>
    <property type="molecule type" value="Genomic_DNA"/>
</dbReference>
<name>A0ABU8XT83_9PROT</name>
<evidence type="ECO:0000256" key="6">
    <source>
        <dbReference type="ARBA" id="ARBA00022989"/>
    </source>
</evidence>
<dbReference type="Proteomes" id="UP001375743">
    <property type="component" value="Unassembled WGS sequence"/>
</dbReference>
<organism evidence="10 11">
    <name type="scientific">Benzoatithermus flavus</name>
    <dbReference type="NCBI Taxonomy" id="3108223"/>
    <lineage>
        <taxon>Bacteria</taxon>
        <taxon>Pseudomonadati</taxon>
        <taxon>Pseudomonadota</taxon>
        <taxon>Alphaproteobacteria</taxon>
        <taxon>Geminicoccales</taxon>
        <taxon>Geminicoccaceae</taxon>
        <taxon>Benzoatithermus</taxon>
    </lineage>
</organism>
<dbReference type="PANTHER" id="PTHR42929:SF1">
    <property type="entry name" value="INNER MEMBRANE ABC TRANSPORTER PERMEASE PROTEIN YDCU-RELATED"/>
    <property type="match status" value="1"/>
</dbReference>
<keyword evidence="7 8" id="KW-0472">Membrane</keyword>
<reference evidence="10 11" key="1">
    <citation type="submission" date="2024-01" db="EMBL/GenBank/DDBJ databases">
        <title>Multi-omics insights into the function and evolution of sodium benzoate biodegradation pathways in Benzoatithermus flavus gen. nov., sp. nov. from hot spring.</title>
        <authorList>
            <person name="Hu C.-J."/>
            <person name="Li W.-J."/>
        </authorList>
    </citation>
    <scope>NUCLEOTIDE SEQUENCE [LARGE SCALE GENOMIC DNA]</scope>
    <source>
        <strain evidence="10 11">SYSU G07066</strain>
    </source>
</reference>
<evidence type="ECO:0000256" key="2">
    <source>
        <dbReference type="ARBA" id="ARBA00007069"/>
    </source>
</evidence>
<dbReference type="InterPro" id="IPR000515">
    <property type="entry name" value="MetI-like"/>
</dbReference>
<keyword evidence="11" id="KW-1185">Reference proteome</keyword>
<dbReference type="PANTHER" id="PTHR42929">
    <property type="entry name" value="INNER MEMBRANE ABC TRANSPORTER PERMEASE PROTEIN YDCU-RELATED-RELATED"/>
    <property type="match status" value="1"/>
</dbReference>
<feature type="domain" description="ABC transmembrane type-1" evidence="9">
    <location>
        <begin position="81"/>
        <end position="289"/>
    </location>
</feature>
<dbReference type="SUPFAM" id="SSF161098">
    <property type="entry name" value="MetI-like"/>
    <property type="match status" value="1"/>
</dbReference>
<feature type="transmembrane region" description="Helical" evidence="8">
    <location>
        <begin position="85"/>
        <end position="108"/>
    </location>
</feature>
<keyword evidence="5 8" id="KW-0812">Transmembrane</keyword>
<comment type="similarity">
    <text evidence="2">Belongs to the binding-protein-dependent transport system permease family. CysTW subfamily.</text>
</comment>
<keyword evidence="4" id="KW-1003">Cell membrane</keyword>
<feature type="transmembrane region" description="Helical" evidence="8">
    <location>
        <begin position="268"/>
        <end position="289"/>
    </location>
</feature>
<accession>A0ABU8XT83</accession>
<comment type="subcellular location">
    <subcellularLocation>
        <location evidence="1 8">Cell membrane</location>
        <topology evidence="1 8">Multi-pass membrane protein</topology>
    </subcellularLocation>
</comment>
<dbReference type="PROSITE" id="PS50928">
    <property type="entry name" value="ABC_TM1"/>
    <property type="match status" value="1"/>
</dbReference>
<gene>
    <name evidence="10" type="ORF">U1T56_08435</name>
</gene>
<proteinExistence type="inferred from homology"/>
<evidence type="ECO:0000259" key="9">
    <source>
        <dbReference type="PROSITE" id="PS50928"/>
    </source>
</evidence>
<protein>
    <submittedName>
        <fullName evidence="10">ABC transporter permease</fullName>
    </submittedName>
</protein>
<dbReference type="Pfam" id="PF00528">
    <property type="entry name" value="BPD_transp_1"/>
    <property type="match status" value="1"/>
</dbReference>
<sequence length="298" mass="32617">MTAARHQRALQRLLLIGPAVLAIGLFMLGPLLLMAYVSILERGPNGGVVWGAHTLEPYIGFLFERDLDDSLVLNTDYLQIFLRSFWLSGATTVLCLLVGFPTALYMALQPERRRNLLIFLVTIPFWTNLLVRNYAWILLLRNNGLIDGVLGALHLTSGPLGMLYTPFAIMVGLTYTFLPFMVLPIYASLEKLDLRLVEAAFDLGADRKRALSRVVVPLSLPGIVAGCILVFVPCLGAYVTPELLGGSKAMMIGNLIQGQFGAARNWPFGAALAFALLAIVLLAMLAYLLRFRRAPGGA</sequence>
<evidence type="ECO:0000256" key="1">
    <source>
        <dbReference type="ARBA" id="ARBA00004651"/>
    </source>
</evidence>
<evidence type="ECO:0000256" key="7">
    <source>
        <dbReference type="ARBA" id="ARBA00023136"/>
    </source>
</evidence>
<evidence type="ECO:0000313" key="10">
    <source>
        <dbReference type="EMBL" id="MEK0083177.1"/>
    </source>
</evidence>
<evidence type="ECO:0000256" key="8">
    <source>
        <dbReference type="RuleBase" id="RU363032"/>
    </source>
</evidence>
<dbReference type="CDD" id="cd06261">
    <property type="entry name" value="TM_PBP2"/>
    <property type="match status" value="1"/>
</dbReference>
<evidence type="ECO:0000313" key="11">
    <source>
        <dbReference type="Proteomes" id="UP001375743"/>
    </source>
</evidence>
<evidence type="ECO:0000256" key="3">
    <source>
        <dbReference type="ARBA" id="ARBA00022448"/>
    </source>
</evidence>
<keyword evidence="6 8" id="KW-1133">Transmembrane helix</keyword>
<comment type="caution">
    <text evidence="10">The sequence shown here is derived from an EMBL/GenBank/DDBJ whole genome shotgun (WGS) entry which is preliminary data.</text>
</comment>
<feature type="transmembrane region" description="Helical" evidence="8">
    <location>
        <begin position="12"/>
        <end position="37"/>
    </location>
</feature>
<dbReference type="RefSeq" id="WP_418159019.1">
    <property type="nucleotide sequence ID" value="NZ_JBBLZC010000006.1"/>
</dbReference>
<dbReference type="Gene3D" id="1.10.3720.10">
    <property type="entry name" value="MetI-like"/>
    <property type="match status" value="1"/>
</dbReference>
<evidence type="ECO:0000256" key="4">
    <source>
        <dbReference type="ARBA" id="ARBA00022475"/>
    </source>
</evidence>
<keyword evidence="3 8" id="KW-0813">Transport</keyword>
<evidence type="ECO:0000256" key="5">
    <source>
        <dbReference type="ARBA" id="ARBA00022692"/>
    </source>
</evidence>
<feature type="transmembrane region" description="Helical" evidence="8">
    <location>
        <begin position="115"/>
        <end position="135"/>
    </location>
</feature>